<comment type="subcellular location">
    <subcellularLocation>
        <location evidence="7">Cell inner membrane</location>
        <topology evidence="7">Peripheral membrane protein</topology>
    </subcellularLocation>
</comment>
<dbReference type="Proteomes" id="UP000580568">
    <property type="component" value="Unassembled WGS sequence"/>
</dbReference>
<dbReference type="Pfam" id="PF00005">
    <property type="entry name" value="ABC_tran"/>
    <property type="match status" value="1"/>
</dbReference>
<dbReference type="SMART" id="SM00382">
    <property type="entry name" value="AAA"/>
    <property type="match status" value="1"/>
</dbReference>
<gene>
    <name evidence="9" type="ORF">bsdtw1_02223</name>
</gene>
<dbReference type="GO" id="GO:0031460">
    <property type="term" value="P:glycine betaine transport"/>
    <property type="evidence" value="ECO:0007669"/>
    <property type="project" value="InterPro"/>
</dbReference>
<feature type="domain" description="ABC transporter" evidence="8">
    <location>
        <begin position="2"/>
        <end position="237"/>
    </location>
</feature>
<comment type="caution">
    <text evidence="9">The sequence shown here is derived from an EMBL/GenBank/DDBJ whole genome shotgun (WGS) entry which is preliminary data.</text>
</comment>
<dbReference type="PROSITE" id="PS00211">
    <property type="entry name" value="ABC_TRANSPORTER_1"/>
    <property type="match status" value="1"/>
</dbReference>
<dbReference type="FunFam" id="3.40.50.300:FF:000425">
    <property type="entry name" value="Probable ABC transporter, ATP-binding subunit"/>
    <property type="match status" value="1"/>
</dbReference>
<comment type="subunit">
    <text evidence="7">The complex is probably composed of two ATP-binding proteins, two transmembrane proteins and a solute-binding protein.</text>
</comment>
<evidence type="ECO:0000256" key="2">
    <source>
        <dbReference type="ARBA" id="ARBA00022448"/>
    </source>
</evidence>
<dbReference type="Gene3D" id="3.40.50.300">
    <property type="entry name" value="P-loop containing nucleotide triphosphate hydrolases"/>
    <property type="match status" value="1"/>
</dbReference>
<evidence type="ECO:0000256" key="5">
    <source>
        <dbReference type="ARBA" id="ARBA00022840"/>
    </source>
</evidence>
<keyword evidence="4 7" id="KW-0547">Nucleotide-binding</keyword>
<dbReference type="InterPro" id="IPR003593">
    <property type="entry name" value="AAA+_ATPase"/>
</dbReference>
<dbReference type="RefSeq" id="WP_183277577.1">
    <property type="nucleotide sequence ID" value="NZ_BLZR01000001.1"/>
</dbReference>
<sequence>MIKFENVSKCYDNVNKAVDSLNLTIEKGEFFVIIGPSGCGKTTTLKMINRLIDLSEGTIYLDDKKISEYNIHELRWNIGYVLQQIALFPHMTIEENIAIVPELKKWDKKKIKDRITDLLESVGLEPEKYRHRKPSELSGGEQQRVGVVRALAADPNIILMDEPFSALDPISRKKLQQDMVKLKKKINKTIVFVTHDMQEALELGDRICIMQEGKIVQCDTPEAIINNPKNDFVRNFFKSANVYRASLFESDYSVKDLVDEGFIGEIGDKEGVGYVNAEESLEKLFSILTKEENIKIKQNEKIIGTLNMEHLVKFVANKLEKDGEI</sequence>
<dbReference type="NCBIfam" id="TIGR01186">
    <property type="entry name" value="proV"/>
    <property type="match status" value="1"/>
</dbReference>
<dbReference type="PANTHER" id="PTHR43117:SF4">
    <property type="entry name" value="OSMOPROTECTANT IMPORT ATP-BINDING PROTEIN OSMV"/>
    <property type="match status" value="1"/>
</dbReference>
<keyword evidence="6" id="KW-0129">CBS domain</keyword>
<keyword evidence="10" id="KW-1185">Reference proteome</keyword>
<evidence type="ECO:0000259" key="8">
    <source>
        <dbReference type="PROSITE" id="PS50893"/>
    </source>
</evidence>
<evidence type="ECO:0000256" key="4">
    <source>
        <dbReference type="ARBA" id="ARBA00022741"/>
    </source>
</evidence>
<dbReference type="GO" id="GO:0006865">
    <property type="term" value="P:amino acid transport"/>
    <property type="evidence" value="ECO:0007669"/>
    <property type="project" value="UniProtKB-UniRule"/>
</dbReference>
<name>A0A6V8SHC6_9CLOT</name>
<keyword evidence="7" id="KW-0472">Membrane</keyword>
<keyword evidence="3" id="KW-0677">Repeat</keyword>
<dbReference type="InterPro" id="IPR027417">
    <property type="entry name" value="P-loop_NTPase"/>
</dbReference>
<proteinExistence type="inferred from homology"/>
<dbReference type="PROSITE" id="PS50893">
    <property type="entry name" value="ABC_TRANSPORTER_2"/>
    <property type="match status" value="1"/>
</dbReference>
<accession>A0A6V8SHC6</accession>
<dbReference type="PANTHER" id="PTHR43117">
    <property type="entry name" value="OSMOPROTECTANT IMPORT ATP-BINDING PROTEIN OSMV"/>
    <property type="match status" value="1"/>
</dbReference>
<dbReference type="GO" id="GO:0015418">
    <property type="term" value="F:ABC-type quaternary ammonium compound transporting activity"/>
    <property type="evidence" value="ECO:0007669"/>
    <property type="project" value="UniProtKB-EC"/>
</dbReference>
<dbReference type="AlphaFoldDB" id="A0A6V8SHC6"/>
<evidence type="ECO:0000313" key="9">
    <source>
        <dbReference type="EMBL" id="GFP76126.1"/>
    </source>
</evidence>
<keyword evidence="7" id="KW-1003">Cell membrane</keyword>
<comment type="similarity">
    <text evidence="1 7">Belongs to the ABC transporter superfamily.</text>
</comment>
<comment type="catalytic activity">
    <reaction evidence="7">
        <text>a quaternary ammonium(out) + ATP + H2O = a quaternary ammonium(in) + ADP + phosphate + H(+)</text>
        <dbReference type="Rhea" id="RHEA:11036"/>
        <dbReference type="ChEBI" id="CHEBI:15377"/>
        <dbReference type="ChEBI" id="CHEBI:15378"/>
        <dbReference type="ChEBI" id="CHEBI:30616"/>
        <dbReference type="ChEBI" id="CHEBI:35267"/>
        <dbReference type="ChEBI" id="CHEBI:43474"/>
        <dbReference type="ChEBI" id="CHEBI:456216"/>
    </reaction>
</comment>
<evidence type="ECO:0000256" key="1">
    <source>
        <dbReference type="ARBA" id="ARBA00005417"/>
    </source>
</evidence>
<dbReference type="EMBL" id="BLZR01000001">
    <property type="protein sequence ID" value="GFP76126.1"/>
    <property type="molecule type" value="Genomic_DNA"/>
</dbReference>
<evidence type="ECO:0000256" key="6">
    <source>
        <dbReference type="ARBA" id="ARBA00023122"/>
    </source>
</evidence>
<dbReference type="InterPro" id="IPR005892">
    <property type="entry name" value="Gly-betaine_transp_ATP-bd"/>
</dbReference>
<dbReference type="SUPFAM" id="SSF52540">
    <property type="entry name" value="P-loop containing nucleoside triphosphate hydrolases"/>
    <property type="match status" value="1"/>
</dbReference>
<dbReference type="InterPro" id="IPR003439">
    <property type="entry name" value="ABC_transporter-like_ATP-bd"/>
</dbReference>
<keyword evidence="5 7" id="KW-0067">ATP-binding</keyword>
<dbReference type="GO" id="GO:0005886">
    <property type="term" value="C:plasma membrane"/>
    <property type="evidence" value="ECO:0007669"/>
    <property type="project" value="UniProtKB-SubCell"/>
</dbReference>
<evidence type="ECO:0000313" key="10">
    <source>
        <dbReference type="Proteomes" id="UP000580568"/>
    </source>
</evidence>
<dbReference type="GO" id="GO:0016887">
    <property type="term" value="F:ATP hydrolysis activity"/>
    <property type="evidence" value="ECO:0007669"/>
    <property type="project" value="UniProtKB-UniRule"/>
</dbReference>
<dbReference type="EC" id="7.6.2.9" evidence="7"/>
<evidence type="ECO:0000256" key="7">
    <source>
        <dbReference type="RuleBase" id="RU369116"/>
    </source>
</evidence>
<organism evidence="9 10">
    <name type="scientific">Clostridium fungisolvens</name>
    <dbReference type="NCBI Taxonomy" id="1604897"/>
    <lineage>
        <taxon>Bacteria</taxon>
        <taxon>Bacillati</taxon>
        <taxon>Bacillota</taxon>
        <taxon>Clostridia</taxon>
        <taxon>Eubacteriales</taxon>
        <taxon>Clostridiaceae</taxon>
        <taxon>Clostridium</taxon>
    </lineage>
</organism>
<reference evidence="9 10" key="1">
    <citation type="submission" date="2020-07" db="EMBL/GenBank/DDBJ databases">
        <title>A new beta-1,3-glucan-decomposing anaerobic bacterium isolated from anoxic soil subjected to biological soil disinfestation.</title>
        <authorList>
            <person name="Ueki A."/>
            <person name="Tonouchi A."/>
        </authorList>
    </citation>
    <scope>NUCLEOTIDE SEQUENCE [LARGE SCALE GENOMIC DNA]</scope>
    <source>
        <strain evidence="9 10">TW1</strain>
    </source>
</reference>
<dbReference type="InterPro" id="IPR017871">
    <property type="entry name" value="ABC_transporter-like_CS"/>
</dbReference>
<keyword evidence="2 7" id="KW-0813">Transport</keyword>
<protein>
    <recommendedName>
        <fullName evidence="7">Quaternary amine transport ATP-binding protein</fullName>
        <ecNumber evidence="7">7.6.2.9</ecNumber>
    </recommendedName>
</protein>
<evidence type="ECO:0000256" key="3">
    <source>
        <dbReference type="ARBA" id="ARBA00022737"/>
    </source>
</evidence>
<keyword evidence="7" id="KW-0997">Cell inner membrane</keyword>
<dbReference type="GO" id="GO:0005524">
    <property type="term" value="F:ATP binding"/>
    <property type="evidence" value="ECO:0007669"/>
    <property type="project" value="UniProtKB-UniRule"/>
</dbReference>